<name>A0A1D8BJC4_SIFV</name>
<keyword evidence="1" id="KW-0472">Membrane</keyword>
<evidence type="ECO:0000256" key="1">
    <source>
        <dbReference type="SAM" id="Phobius"/>
    </source>
</evidence>
<organism evidence="2">
    <name type="scientific">Sulfolobus islandicus filamentous virus 2</name>
    <dbReference type="NCBI Taxonomy" id="1902331"/>
    <lineage>
        <taxon>Viruses</taxon>
        <taxon>Adnaviria</taxon>
        <taxon>Zilligvirae</taxon>
        <taxon>Taleaviricota</taxon>
        <taxon>Tokiviricetes</taxon>
        <taxon>Ligamenvirales</taxon>
        <taxon>Lipothrixviridae</taxon>
        <taxon>Betalipothrixvirus</taxon>
        <taxon>Betalipothrixvirus hveragerdiense</taxon>
        <taxon>Sulfolobus islandicus filamentous virus</taxon>
    </lineage>
</organism>
<keyword evidence="1" id="KW-0812">Transmembrane</keyword>
<dbReference type="Proteomes" id="UP000223173">
    <property type="component" value="Segment"/>
</dbReference>
<feature type="transmembrane region" description="Helical" evidence="1">
    <location>
        <begin position="59"/>
        <end position="79"/>
    </location>
</feature>
<dbReference type="EMBL" id="KX467643">
    <property type="protein sequence ID" value="AOS58423.1"/>
    <property type="molecule type" value="Genomic_DNA"/>
</dbReference>
<proteinExistence type="predicted"/>
<gene>
    <name evidence="2" type="primary">SIFV2_gp68</name>
</gene>
<feature type="transmembrane region" description="Helical" evidence="1">
    <location>
        <begin position="30"/>
        <end position="47"/>
    </location>
</feature>
<sequence>MIIHHPLRFVMALYLFYGWIYFLVLKAHCPVYFVYFTLFLFPAWILYEDFIYLREYYDVSAILFINIISLPVPFFVFYTLSLDKYFYLTLAYLVSYISLGVYFNAKMFR</sequence>
<feature type="transmembrane region" description="Helical" evidence="1">
    <location>
        <begin position="85"/>
        <end position="105"/>
    </location>
</feature>
<feature type="transmembrane region" description="Helical" evidence="1">
    <location>
        <begin position="7"/>
        <end position="24"/>
    </location>
</feature>
<reference evidence="2" key="2">
    <citation type="submission" date="2016-06" db="EMBL/GenBank/DDBJ databases">
        <authorList>
            <person name="Kjaerup R.B."/>
            <person name="Dalgaard T.S."/>
            <person name="Juul-Madsen H.R."/>
        </authorList>
    </citation>
    <scope>NUCLEOTIDE SEQUENCE</scope>
</reference>
<keyword evidence="1" id="KW-1133">Transmembrane helix</keyword>
<evidence type="ECO:0000313" key="2">
    <source>
        <dbReference type="EMBL" id="AOS58423.1"/>
    </source>
</evidence>
<accession>A0A1D8BJC4</accession>
<reference evidence="2" key="1">
    <citation type="journal article" date="2014" name="Mol. Microbiol.">
        <title>Inter-viral conflicts that exploit host CRISPR immune systems of Sulfolobus.</title>
        <authorList>
            <person name="Erdmann S."/>
            <person name="Le Moine Bauer S."/>
            <person name="Garrett R.A."/>
        </authorList>
    </citation>
    <scope>NUCLEOTIDE SEQUENCE [LARGE SCALE GENOMIC DNA]</scope>
</reference>
<protein>
    <submittedName>
        <fullName evidence="2">Conserved lipothrixviral protein</fullName>
    </submittedName>
</protein>